<dbReference type="AlphaFoldDB" id="A0A9Q9DQD2"/>
<dbReference type="InterPro" id="IPR011701">
    <property type="entry name" value="MFS"/>
</dbReference>
<reference evidence="9" key="1">
    <citation type="submission" date="2021-12" db="EMBL/GenBank/DDBJ databases">
        <title>Curvularia clavata genome.</title>
        <authorList>
            <person name="Cao Y."/>
        </authorList>
    </citation>
    <scope>NUCLEOTIDE SEQUENCE</scope>
    <source>
        <strain evidence="9">Yc1106</strain>
    </source>
</reference>
<feature type="transmembrane region" description="Helical" evidence="7">
    <location>
        <begin position="451"/>
        <end position="471"/>
    </location>
</feature>
<evidence type="ECO:0000256" key="3">
    <source>
        <dbReference type="ARBA" id="ARBA00022692"/>
    </source>
</evidence>
<keyword evidence="2" id="KW-0813">Transport</keyword>
<dbReference type="GO" id="GO:0016020">
    <property type="term" value="C:membrane"/>
    <property type="evidence" value="ECO:0007669"/>
    <property type="project" value="UniProtKB-SubCell"/>
</dbReference>
<sequence>MTEHRLPVKQLVILCRSLDPQVRMLWGIAVADLLCVAICRFSEPIALTSVFPYVPELMESFGIPKNDIARWAGISSSTFSLCQAFTGLFWGAASDRYGRKPIILFGLFNTMWTMLLWGFSVNLPMALVARALGGLSNGNVGILRTTVAELCPWKELQPRAFSVMPLVWTVGATFGPTLGGALANPLGVDLRKPRGTSFLERFPYCLPNIVAAVFFTVGIVVGWLFLRETLESKKHEPDLGLRVGARLTHFVRKLMHLKTDEKGVGGEHEPLLGRRKAVDTEAAASPRVKATQEKAPSVRDALTFQTSTNLVVYTLLALYCQAYDQLLPVFMHHPVQLDSDPAVSLPFKFAGGFGLESRRIGIIFTLFAITSTICQFLLFPPIARRLGVLRCLRIAFVIFPLVFFFTPFLSLIQDPIGRQIGMVILLVVRGVAGTFAFPTSTIMLTNSAPSLRVLGTINGLATSFSAVGRAAGPTLAGGLFTWGVKRGYVIVPFWVLSVVALVACIPTMLLVEGDGFGDDSDIDDAENTVEVTEEEEEGTVEDARARLLQDREDALQSESEFGDLGEPPNLLSLTTTRSSFAMASDDEDEIGEEAGRGQIGHGLEASRSQSQSRRRGVRRRSSVPIGMGIGFRRYSSNLGSTGIGSGGASWGGA</sequence>
<comment type="subcellular location">
    <subcellularLocation>
        <location evidence="1">Membrane</location>
        <topology evidence="1">Multi-pass membrane protein</topology>
    </subcellularLocation>
</comment>
<keyword evidence="3 7" id="KW-0812">Transmembrane</keyword>
<gene>
    <name evidence="9" type="ORF">yc1106_03482</name>
</gene>
<feature type="transmembrane region" description="Helical" evidence="7">
    <location>
        <begin position="102"/>
        <end position="120"/>
    </location>
</feature>
<dbReference type="OrthoDB" id="10262656at2759"/>
<dbReference type="Proteomes" id="UP001056012">
    <property type="component" value="Chromosome 2"/>
</dbReference>
<feature type="domain" description="Major facilitator superfamily (MFS) profile" evidence="8">
    <location>
        <begin position="32"/>
        <end position="515"/>
    </location>
</feature>
<proteinExistence type="predicted"/>
<name>A0A9Q9DQD2_CURCL</name>
<dbReference type="Pfam" id="PF07690">
    <property type="entry name" value="MFS_1"/>
    <property type="match status" value="2"/>
</dbReference>
<feature type="transmembrane region" description="Helical" evidence="7">
    <location>
        <begin position="391"/>
        <end position="413"/>
    </location>
</feature>
<feature type="transmembrane region" description="Helical" evidence="7">
    <location>
        <begin position="419"/>
        <end position="439"/>
    </location>
</feature>
<feature type="region of interest" description="Disordered" evidence="6">
    <location>
        <begin position="585"/>
        <end position="622"/>
    </location>
</feature>
<keyword evidence="10" id="KW-1185">Reference proteome</keyword>
<dbReference type="GO" id="GO:0022857">
    <property type="term" value="F:transmembrane transporter activity"/>
    <property type="evidence" value="ECO:0007669"/>
    <property type="project" value="InterPro"/>
</dbReference>
<feature type="transmembrane region" description="Helical" evidence="7">
    <location>
        <begin position="204"/>
        <end position="226"/>
    </location>
</feature>
<evidence type="ECO:0000256" key="6">
    <source>
        <dbReference type="SAM" id="MobiDB-lite"/>
    </source>
</evidence>
<dbReference type="EMBL" id="CP089275">
    <property type="protein sequence ID" value="USP76208.1"/>
    <property type="molecule type" value="Genomic_DNA"/>
</dbReference>
<dbReference type="PANTHER" id="PTHR23504:SF8">
    <property type="entry name" value="TRANSPORTER, PUTATIVE (AFU_ORTHOLOGUE AFUA_1G03730)-RELATED"/>
    <property type="match status" value="1"/>
</dbReference>
<accession>A0A9Q9DQD2</accession>
<protein>
    <recommendedName>
        <fullName evidence="8">Major facilitator superfamily (MFS) profile domain-containing protein</fullName>
    </recommendedName>
</protein>
<dbReference type="InterPro" id="IPR020846">
    <property type="entry name" value="MFS_dom"/>
</dbReference>
<evidence type="ECO:0000313" key="9">
    <source>
        <dbReference type="EMBL" id="USP76208.1"/>
    </source>
</evidence>
<evidence type="ECO:0000256" key="7">
    <source>
        <dbReference type="SAM" id="Phobius"/>
    </source>
</evidence>
<evidence type="ECO:0000259" key="8">
    <source>
        <dbReference type="PROSITE" id="PS50850"/>
    </source>
</evidence>
<keyword evidence="4 7" id="KW-1133">Transmembrane helix</keyword>
<evidence type="ECO:0000256" key="1">
    <source>
        <dbReference type="ARBA" id="ARBA00004141"/>
    </source>
</evidence>
<keyword evidence="5 7" id="KW-0472">Membrane</keyword>
<feature type="compositionally biased region" description="Basic residues" evidence="6">
    <location>
        <begin position="612"/>
        <end position="621"/>
    </location>
</feature>
<dbReference type="SUPFAM" id="SSF103473">
    <property type="entry name" value="MFS general substrate transporter"/>
    <property type="match status" value="1"/>
</dbReference>
<evidence type="ECO:0000256" key="4">
    <source>
        <dbReference type="ARBA" id="ARBA00022989"/>
    </source>
</evidence>
<dbReference type="PROSITE" id="PS50850">
    <property type="entry name" value="MFS"/>
    <property type="match status" value="1"/>
</dbReference>
<evidence type="ECO:0000313" key="10">
    <source>
        <dbReference type="Proteomes" id="UP001056012"/>
    </source>
</evidence>
<dbReference type="CDD" id="cd17330">
    <property type="entry name" value="MFS_SLC46_TetA_like"/>
    <property type="match status" value="1"/>
</dbReference>
<evidence type="ECO:0000256" key="2">
    <source>
        <dbReference type="ARBA" id="ARBA00022448"/>
    </source>
</evidence>
<dbReference type="Gene3D" id="1.20.1250.20">
    <property type="entry name" value="MFS general substrate transporter like domains"/>
    <property type="match status" value="1"/>
</dbReference>
<dbReference type="InterPro" id="IPR036259">
    <property type="entry name" value="MFS_trans_sf"/>
</dbReference>
<dbReference type="VEuPathDB" id="FungiDB:yc1106_03482"/>
<evidence type="ECO:0000256" key="5">
    <source>
        <dbReference type="ARBA" id="ARBA00023136"/>
    </source>
</evidence>
<dbReference type="PANTHER" id="PTHR23504">
    <property type="entry name" value="MAJOR FACILITATOR SUPERFAMILY DOMAIN-CONTAINING PROTEIN 10"/>
    <property type="match status" value="1"/>
</dbReference>
<feature type="transmembrane region" description="Helical" evidence="7">
    <location>
        <begin position="491"/>
        <end position="511"/>
    </location>
</feature>
<feature type="transmembrane region" description="Helical" evidence="7">
    <location>
        <begin position="360"/>
        <end position="379"/>
    </location>
</feature>
<organism evidence="9 10">
    <name type="scientific">Curvularia clavata</name>
    <dbReference type="NCBI Taxonomy" id="95742"/>
    <lineage>
        <taxon>Eukaryota</taxon>
        <taxon>Fungi</taxon>
        <taxon>Dikarya</taxon>
        <taxon>Ascomycota</taxon>
        <taxon>Pezizomycotina</taxon>
        <taxon>Dothideomycetes</taxon>
        <taxon>Pleosporomycetidae</taxon>
        <taxon>Pleosporales</taxon>
        <taxon>Pleosporineae</taxon>
        <taxon>Pleosporaceae</taxon>
        <taxon>Curvularia</taxon>
    </lineage>
</organism>
<feature type="transmembrane region" description="Helical" evidence="7">
    <location>
        <begin position="163"/>
        <end position="183"/>
    </location>
</feature>